<dbReference type="EMBL" id="FCOL02000170">
    <property type="protein sequence ID" value="SAL85419.1"/>
    <property type="molecule type" value="Genomic_DNA"/>
</dbReference>
<dbReference type="InterPro" id="IPR029063">
    <property type="entry name" value="SAM-dependent_MTases_sf"/>
</dbReference>
<gene>
    <name evidence="1" type="ORF">AWB67_06937</name>
</gene>
<sequence length="716" mass="76708">MAVGAPAKDLASLPATGRVVDRVGLSPSVVALDPLRSSSSDAQGSLQRQPANEDQRAKIAKAIHSGQFLDVADIDNLSQANDEEKVALSQICISGGYVAPQDATAKVFSLWSSMGDRLPGVASAHLNDWDGATHFSPSLMTLAPVKDVQDAFQAAVRAVAEANLNANEDFVEQRKKRFASTGDPSANIGQQADLRHAVQGIAWHAWELRQQQARLGQIEVGYESQNLGFGDAAVKFNPARRPRFGRTLFSTPRAKWEDLKPVWDDTENELTRIGNEYPEVYEAGIGDGSALLNLSRVTPEHFNEQALRQLDALKKRIGDVRSLIEDGSLNLLELGVLDQAVLSGTQRPPGRAWTGQFEHWGASRLVEQHKADKAQLPAMLKVIEVTALVLGTFAGGIGRFVAAGVAVGIEAFQAGQAAGEAGPLEKASSVTPLTGSGLVSRAQADEKKSEMVARMVEAIINALMLGGAAIAEGFNAIRLRVLVTDPALLARLRQMVADENLLIDLLKKAGNPTALEALLEKVPAARLGTLLDSVGNPQLLRELLEECPDVDRLSRLTGYVPEPTQLKQLLSAISKDDLDKLERVLRQIAQPGAGSFVLEVGAELEAATDSVIINPGRKTMSVARLRELKPDNLVIATGAESIPLPDGCARLIKGQRLPNSIDWDTAASQFKRVLAPGGQISIVVYGPPARLHSSLVREGFRVISPADSPLVEAIKP</sequence>
<reference evidence="1" key="1">
    <citation type="submission" date="2016-01" db="EMBL/GenBank/DDBJ databases">
        <authorList>
            <person name="Peeters C."/>
        </authorList>
    </citation>
    <scope>NUCLEOTIDE SEQUENCE [LARGE SCALE GENOMIC DNA]</scope>
    <source>
        <strain evidence="1">LMG 22937</strain>
    </source>
</reference>
<dbReference type="Proteomes" id="UP000054925">
    <property type="component" value="Unassembled WGS sequence"/>
</dbReference>
<evidence type="ECO:0000313" key="1">
    <source>
        <dbReference type="EMBL" id="SAL85419.1"/>
    </source>
</evidence>
<comment type="caution">
    <text evidence="1">The sequence shown here is derived from an EMBL/GenBank/DDBJ whole genome shotgun (WGS) entry which is preliminary data.</text>
</comment>
<dbReference type="RefSeq" id="WP_125477816.1">
    <property type="nucleotide sequence ID" value="NZ_FCOL02000170.1"/>
</dbReference>
<accession>A0A158KXF3</accession>
<dbReference type="Gene3D" id="3.40.50.150">
    <property type="entry name" value="Vaccinia Virus protein VP39"/>
    <property type="match status" value="1"/>
</dbReference>
<evidence type="ECO:0000313" key="2">
    <source>
        <dbReference type="Proteomes" id="UP000054925"/>
    </source>
</evidence>
<organism evidence="1 2">
    <name type="scientific">Caballeronia terrestris</name>
    <dbReference type="NCBI Taxonomy" id="1226301"/>
    <lineage>
        <taxon>Bacteria</taxon>
        <taxon>Pseudomonadati</taxon>
        <taxon>Pseudomonadota</taxon>
        <taxon>Betaproteobacteria</taxon>
        <taxon>Burkholderiales</taxon>
        <taxon>Burkholderiaceae</taxon>
        <taxon>Caballeronia</taxon>
    </lineage>
</organism>
<protein>
    <submittedName>
        <fullName evidence="1">Uncharacterized protein</fullName>
    </submittedName>
</protein>
<keyword evidence="2" id="KW-1185">Reference proteome</keyword>
<dbReference type="AlphaFoldDB" id="A0A158KXF3"/>
<proteinExistence type="predicted"/>
<name>A0A158KXF3_9BURK</name>
<dbReference type="OrthoDB" id="9808140at2"/>